<dbReference type="Proteomes" id="UP001283366">
    <property type="component" value="Unassembled WGS sequence"/>
</dbReference>
<dbReference type="OrthoDB" id="7066915at2"/>
<sequence>MEFVFLPLIIVLFQWRNFESAEWGFTAFYLVYAVLLVTNSEIPTNSRIGSFYLGIPSAAYVTFIFPELYTRYSERAMRVLSVIGLLVAFVALISIF</sequence>
<evidence type="ECO:0000313" key="4">
    <source>
        <dbReference type="Proteomes" id="UP000196125"/>
    </source>
</evidence>
<organism evidence="3 4">
    <name type="scientific">Vibrio mangrovi</name>
    <dbReference type="NCBI Taxonomy" id="474394"/>
    <lineage>
        <taxon>Bacteria</taxon>
        <taxon>Pseudomonadati</taxon>
        <taxon>Pseudomonadota</taxon>
        <taxon>Gammaproteobacteria</taxon>
        <taxon>Vibrionales</taxon>
        <taxon>Vibrionaceae</taxon>
        <taxon>Vibrio</taxon>
    </lineage>
</organism>
<dbReference type="EMBL" id="FXXI01000001">
    <property type="protein sequence ID" value="SMR99203.1"/>
    <property type="molecule type" value="Genomic_DNA"/>
</dbReference>
<evidence type="ECO:0000256" key="1">
    <source>
        <dbReference type="SAM" id="Phobius"/>
    </source>
</evidence>
<feature type="transmembrane region" description="Helical" evidence="1">
    <location>
        <begin position="50"/>
        <end position="69"/>
    </location>
</feature>
<keyword evidence="1" id="KW-0472">Membrane</keyword>
<protein>
    <submittedName>
        <fullName evidence="3">Uncharacterized protein</fullName>
    </submittedName>
</protein>
<proteinExistence type="predicted"/>
<evidence type="ECO:0000313" key="5">
    <source>
        <dbReference type="Proteomes" id="UP001283366"/>
    </source>
</evidence>
<reference evidence="3 4" key="1">
    <citation type="submission" date="2017-05" db="EMBL/GenBank/DDBJ databases">
        <authorList>
            <person name="Song R."/>
            <person name="Chenine A.L."/>
            <person name="Ruprecht R.M."/>
        </authorList>
    </citation>
    <scope>NUCLEOTIDE SEQUENCE [LARGE SCALE GENOMIC DNA]</scope>
    <source>
        <strain evidence="3 4">CECT 7927</strain>
    </source>
</reference>
<name>A0A1Y6IT01_9VIBR</name>
<keyword evidence="1" id="KW-0812">Transmembrane</keyword>
<keyword evidence="5" id="KW-1185">Reference proteome</keyword>
<dbReference type="AlphaFoldDB" id="A0A1Y6IT01"/>
<evidence type="ECO:0000313" key="2">
    <source>
        <dbReference type="EMBL" id="MDW6004000.1"/>
    </source>
</evidence>
<keyword evidence="1" id="KW-1133">Transmembrane helix</keyword>
<reference evidence="2 5" key="2">
    <citation type="submission" date="2023-11" db="EMBL/GenBank/DDBJ databases">
        <title>Plant-associative lifestyle of Vibrio porteresiae and its evolutionary dynamics.</title>
        <authorList>
            <person name="Rameshkumar N."/>
            <person name="Kirti K."/>
        </authorList>
    </citation>
    <scope>NUCLEOTIDE SEQUENCE [LARGE SCALE GENOMIC DNA]</scope>
    <source>
        <strain evidence="2 5">MSSRF38</strain>
    </source>
</reference>
<dbReference type="EMBL" id="JAWRCO010000001">
    <property type="protein sequence ID" value="MDW6004000.1"/>
    <property type="molecule type" value="Genomic_DNA"/>
</dbReference>
<dbReference type="Proteomes" id="UP000196125">
    <property type="component" value="Unassembled WGS sequence"/>
</dbReference>
<feature type="transmembrane region" description="Helical" evidence="1">
    <location>
        <begin position="75"/>
        <end position="95"/>
    </location>
</feature>
<accession>A0A1Y6IT01</accession>
<dbReference type="RefSeq" id="WP_087479252.1">
    <property type="nucleotide sequence ID" value="NZ_AP024883.1"/>
</dbReference>
<evidence type="ECO:0000313" key="3">
    <source>
        <dbReference type="EMBL" id="SMR99203.1"/>
    </source>
</evidence>
<feature type="transmembrane region" description="Helical" evidence="1">
    <location>
        <begin position="20"/>
        <end position="38"/>
    </location>
</feature>
<gene>
    <name evidence="2" type="ORF">SBX37_14165</name>
    <name evidence="3" type="ORF">VIM7927_00427</name>
</gene>